<gene>
    <name evidence="2" type="ORF">H9729_05245</name>
</gene>
<evidence type="ECO:0000313" key="3">
    <source>
        <dbReference type="Proteomes" id="UP000886750"/>
    </source>
</evidence>
<dbReference type="InterPro" id="IPR036388">
    <property type="entry name" value="WH-like_DNA-bd_sf"/>
</dbReference>
<reference evidence="2" key="2">
    <citation type="submission" date="2021-04" db="EMBL/GenBank/DDBJ databases">
        <authorList>
            <person name="Gilroy R."/>
        </authorList>
    </citation>
    <scope>NUCLEOTIDE SEQUENCE</scope>
    <source>
        <strain evidence="2">1345</strain>
    </source>
</reference>
<proteinExistence type="predicted"/>
<dbReference type="InterPro" id="IPR011991">
    <property type="entry name" value="ArsR-like_HTH"/>
</dbReference>
<evidence type="ECO:0000259" key="1">
    <source>
        <dbReference type="SMART" id="SM00418"/>
    </source>
</evidence>
<dbReference type="InterPro" id="IPR001845">
    <property type="entry name" value="HTH_ArsR_DNA-bd_dom"/>
</dbReference>
<feature type="domain" description="HTH arsR-type" evidence="1">
    <location>
        <begin position="26"/>
        <end position="105"/>
    </location>
</feature>
<dbReference type="Gene3D" id="1.10.10.10">
    <property type="entry name" value="Winged helix-like DNA-binding domain superfamily/Winged helix DNA-binding domain"/>
    <property type="match status" value="1"/>
</dbReference>
<evidence type="ECO:0000313" key="2">
    <source>
        <dbReference type="EMBL" id="HIY97075.1"/>
    </source>
</evidence>
<dbReference type="SUPFAM" id="SSF46785">
    <property type="entry name" value="Winged helix' DNA-binding domain"/>
    <property type="match status" value="1"/>
</dbReference>
<dbReference type="CDD" id="cd00090">
    <property type="entry name" value="HTH_ARSR"/>
    <property type="match status" value="1"/>
</dbReference>
<sequence>MEECLECAECAENKRTLAAGYASCRAAISELGGELRGRIVTALLQGPEYGLRLSELIARTYASRPVVLRHLAALRKAKFLSSHKRGREVYYYLDANVALWKQFAEFFGDVYETVRLAAEEGYPLPFGTKEE</sequence>
<comment type="caution">
    <text evidence="2">The sequence shown here is derived from an EMBL/GenBank/DDBJ whole genome shotgun (WGS) entry which is preliminary data.</text>
</comment>
<dbReference type="EMBL" id="DXCQ01000046">
    <property type="protein sequence ID" value="HIY97075.1"/>
    <property type="molecule type" value="Genomic_DNA"/>
</dbReference>
<dbReference type="Proteomes" id="UP000886750">
    <property type="component" value="Unassembled WGS sequence"/>
</dbReference>
<protein>
    <submittedName>
        <fullName evidence="2">Winged helix-turn-helix domain-containing protein</fullName>
    </submittedName>
</protein>
<dbReference type="InterPro" id="IPR036390">
    <property type="entry name" value="WH_DNA-bd_sf"/>
</dbReference>
<dbReference type="PRINTS" id="PR00778">
    <property type="entry name" value="HTHARSR"/>
</dbReference>
<reference evidence="2" key="1">
    <citation type="journal article" date="2021" name="PeerJ">
        <title>Extensive microbial diversity within the chicken gut microbiome revealed by metagenomics and culture.</title>
        <authorList>
            <person name="Gilroy R."/>
            <person name="Ravi A."/>
            <person name="Getino M."/>
            <person name="Pursley I."/>
            <person name="Horton D.L."/>
            <person name="Alikhan N.F."/>
            <person name="Baker D."/>
            <person name="Gharbi K."/>
            <person name="Hall N."/>
            <person name="Watson M."/>
            <person name="Adriaenssens E.M."/>
            <person name="Foster-Nyarko E."/>
            <person name="Jarju S."/>
            <person name="Secka A."/>
            <person name="Antonio M."/>
            <person name="Oren A."/>
            <person name="Chaudhuri R.R."/>
            <person name="La Ragione R."/>
            <person name="Hildebrand F."/>
            <person name="Pallen M.J."/>
        </authorList>
    </citation>
    <scope>NUCLEOTIDE SEQUENCE</scope>
    <source>
        <strain evidence="2">1345</strain>
    </source>
</reference>
<dbReference type="SMART" id="SM00418">
    <property type="entry name" value="HTH_ARSR"/>
    <property type="match status" value="1"/>
</dbReference>
<name>A0A9D1ZWG2_9FIRM</name>
<accession>A0A9D1ZWG2</accession>
<organism evidence="2 3">
    <name type="scientific">Candidatus Borkfalkia excrementigallinarum</name>
    <dbReference type="NCBI Taxonomy" id="2838506"/>
    <lineage>
        <taxon>Bacteria</taxon>
        <taxon>Bacillati</taxon>
        <taxon>Bacillota</taxon>
        <taxon>Clostridia</taxon>
        <taxon>Christensenellales</taxon>
        <taxon>Christensenellaceae</taxon>
        <taxon>Candidatus Borkfalkia</taxon>
    </lineage>
</organism>
<dbReference type="AlphaFoldDB" id="A0A9D1ZWG2"/>
<dbReference type="GO" id="GO:0003700">
    <property type="term" value="F:DNA-binding transcription factor activity"/>
    <property type="evidence" value="ECO:0007669"/>
    <property type="project" value="InterPro"/>
</dbReference>